<dbReference type="EMBL" id="FNAK01000004">
    <property type="protein sequence ID" value="SDE01702.1"/>
    <property type="molecule type" value="Genomic_DNA"/>
</dbReference>
<name>A0A1G6ZGX1_9PROT</name>
<keyword evidence="2" id="KW-1185">Reference proteome</keyword>
<dbReference type="Proteomes" id="UP000183685">
    <property type="component" value="Unassembled WGS sequence"/>
</dbReference>
<reference evidence="1 2" key="1">
    <citation type="submission" date="2016-10" db="EMBL/GenBank/DDBJ databases">
        <authorList>
            <person name="de Groot N.N."/>
        </authorList>
    </citation>
    <scope>NUCLEOTIDE SEQUENCE [LARGE SCALE GENOMIC DNA]</scope>
    <source>
        <strain evidence="1 2">CGMCC 1.9109</strain>
    </source>
</reference>
<protein>
    <recommendedName>
        <fullName evidence="3">SGNH hydrolase-type esterase domain-containing protein</fullName>
    </recommendedName>
</protein>
<dbReference type="AlphaFoldDB" id="A0A1G6ZGX1"/>
<dbReference type="OrthoDB" id="7851395at2"/>
<evidence type="ECO:0000313" key="1">
    <source>
        <dbReference type="EMBL" id="SDE01702.1"/>
    </source>
</evidence>
<dbReference type="STRING" id="637679.GCA_001550055_02049"/>
<proteinExistence type="predicted"/>
<accession>A0A1G6ZGX1</accession>
<organism evidence="1 2">
    <name type="scientific">Kordiimonas lacus</name>
    <dbReference type="NCBI Taxonomy" id="637679"/>
    <lineage>
        <taxon>Bacteria</taxon>
        <taxon>Pseudomonadati</taxon>
        <taxon>Pseudomonadota</taxon>
        <taxon>Alphaproteobacteria</taxon>
        <taxon>Kordiimonadales</taxon>
        <taxon>Kordiimonadaceae</taxon>
        <taxon>Kordiimonas</taxon>
    </lineage>
</organism>
<dbReference type="RefSeq" id="WP_068304562.1">
    <property type="nucleotide sequence ID" value="NZ_FNAK01000004.1"/>
</dbReference>
<evidence type="ECO:0008006" key="3">
    <source>
        <dbReference type="Google" id="ProtNLM"/>
    </source>
</evidence>
<gene>
    <name evidence="1" type="ORF">SAMN04488071_1806</name>
</gene>
<sequence>MIILIGDSHTSCLIRAAAERPAMDSIRIAGLGPGGQLVHDFFTRHDNHISFSLRRSRQALLRLTGKNTMRRGDQFLFGISLGLFPFRVCQNTSWRRFAPANFSEGTDKMPLSDAVTDAIIRDDTKGQRAFFEAVKSLDIPFFVMASPPLQRHLPILQRNVSKDVILHMESRYHHVMTSFLNALDVDVIMPPDGVRAEDGFLRQDLETEIEGDIRHANTAYGHMMLDKIQAYLETNHADRLQPKLTA</sequence>
<evidence type="ECO:0000313" key="2">
    <source>
        <dbReference type="Proteomes" id="UP000183685"/>
    </source>
</evidence>